<feature type="transmembrane region" description="Helical" evidence="1">
    <location>
        <begin position="148"/>
        <end position="169"/>
    </location>
</feature>
<comment type="caution">
    <text evidence="2">The sequence shown here is derived from an EMBL/GenBank/DDBJ whole genome shotgun (WGS) entry which is preliminary data.</text>
</comment>
<feature type="transmembrane region" description="Helical" evidence="1">
    <location>
        <begin position="32"/>
        <end position="51"/>
    </location>
</feature>
<dbReference type="RefSeq" id="WP_166691084.1">
    <property type="nucleotide sequence ID" value="NZ_WAEL01000001.1"/>
</dbReference>
<keyword evidence="1" id="KW-0472">Membrane</keyword>
<evidence type="ECO:0000313" key="3">
    <source>
        <dbReference type="Proteomes" id="UP000606008"/>
    </source>
</evidence>
<feature type="transmembrane region" description="Helical" evidence="1">
    <location>
        <begin position="89"/>
        <end position="109"/>
    </location>
</feature>
<feature type="transmembrane region" description="Helical" evidence="1">
    <location>
        <begin position="63"/>
        <end position="83"/>
    </location>
</feature>
<name>A0ABX0QB03_9BACT</name>
<sequence>MSGPNRNRAGRVVQVRKQQPTMDDINHSPVSLIHIGFAITALLTGTLVILMPKGTVRHQHVGYAYVASMMVVLTTAFGIYRLFGRFGIVHWGALFSWLALIGGVGAAWFRTYLRNWLNWHYLGMSLSVTSLYATFVVEATYRLFPPHLFWWTTVGTSMAVFSIAGWVIAKNSRSLTQPVAAKQTPAERGGGWYAAMQQIRNQLTGATGKS</sequence>
<keyword evidence="1" id="KW-1133">Transmembrane helix</keyword>
<evidence type="ECO:0000313" key="2">
    <source>
        <dbReference type="EMBL" id="NID09475.1"/>
    </source>
</evidence>
<proteinExistence type="predicted"/>
<accession>A0ABX0QB03</accession>
<protein>
    <recommendedName>
        <fullName evidence="4">DUF2306 domain-containing protein</fullName>
    </recommendedName>
</protein>
<dbReference type="Proteomes" id="UP000606008">
    <property type="component" value="Unassembled WGS sequence"/>
</dbReference>
<evidence type="ECO:0008006" key="4">
    <source>
        <dbReference type="Google" id="ProtNLM"/>
    </source>
</evidence>
<gene>
    <name evidence="2" type="ORF">F7231_04775</name>
</gene>
<keyword evidence="3" id="KW-1185">Reference proteome</keyword>
<organism evidence="2 3">
    <name type="scientific">Fibrivirga algicola</name>
    <dbReference type="NCBI Taxonomy" id="2950420"/>
    <lineage>
        <taxon>Bacteria</taxon>
        <taxon>Pseudomonadati</taxon>
        <taxon>Bacteroidota</taxon>
        <taxon>Cytophagia</taxon>
        <taxon>Cytophagales</taxon>
        <taxon>Spirosomataceae</taxon>
        <taxon>Fibrivirga</taxon>
    </lineage>
</organism>
<reference evidence="2" key="1">
    <citation type="submission" date="2024-05" db="EMBL/GenBank/DDBJ databases">
        <authorList>
            <person name="Jung D.-H."/>
        </authorList>
    </citation>
    <scope>NUCLEOTIDE SEQUENCE</scope>
    <source>
        <strain evidence="2">JA-25</strain>
    </source>
</reference>
<dbReference type="EMBL" id="WAEL01000001">
    <property type="protein sequence ID" value="NID09475.1"/>
    <property type="molecule type" value="Genomic_DNA"/>
</dbReference>
<evidence type="ECO:0000256" key="1">
    <source>
        <dbReference type="SAM" id="Phobius"/>
    </source>
</evidence>
<feature type="transmembrane region" description="Helical" evidence="1">
    <location>
        <begin position="121"/>
        <end position="142"/>
    </location>
</feature>
<keyword evidence="1" id="KW-0812">Transmembrane</keyword>